<evidence type="ECO:0000313" key="1">
    <source>
        <dbReference type="EMBL" id="KAB8071774.1"/>
    </source>
</evidence>
<name>A0A5N5WX25_9EURO</name>
<keyword evidence="2" id="KW-1185">Reference proteome</keyword>
<reference evidence="1 2" key="1">
    <citation type="submission" date="2019-04" db="EMBL/GenBank/DDBJ databases">
        <title>Friends and foes A comparative genomics study of 23 Aspergillus species from section Flavi.</title>
        <authorList>
            <consortium name="DOE Joint Genome Institute"/>
            <person name="Kjaerbolling I."/>
            <person name="Vesth T."/>
            <person name="Frisvad J.C."/>
            <person name="Nybo J.L."/>
            <person name="Theobald S."/>
            <person name="Kildgaard S."/>
            <person name="Isbrandt T."/>
            <person name="Kuo A."/>
            <person name="Sato A."/>
            <person name="Lyhne E.K."/>
            <person name="Kogle M.E."/>
            <person name="Wiebenga A."/>
            <person name="Kun R.S."/>
            <person name="Lubbers R.J."/>
            <person name="Makela M.R."/>
            <person name="Barry K."/>
            <person name="Chovatia M."/>
            <person name="Clum A."/>
            <person name="Daum C."/>
            <person name="Haridas S."/>
            <person name="He G."/>
            <person name="LaButti K."/>
            <person name="Lipzen A."/>
            <person name="Mondo S."/>
            <person name="Riley R."/>
            <person name="Salamov A."/>
            <person name="Simmons B.A."/>
            <person name="Magnuson J.K."/>
            <person name="Henrissat B."/>
            <person name="Mortensen U.H."/>
            <person name="Larsen T.O."/>
            <person name="Devries R.P."/>
            <person name="Grigoriev I.V."/>
            <person name="Machida M."/>
            <person name="Baker S.E."/>
            <person name="Andersen M.R."/>
        </authorList>
    </citation>
    <scope>NUCLEOTIDE SEQUENCE [LARGE SCALE GENOMIC DNA]</scope>
    <source>
        <strain evidence="1 2">CBS 151.66</strain>
    </source>
</reference>
<proteinExistence type="predicted"/>
<dbReference type="AlphaFoldDB" id="A0A5N5WX25"/>
<dbReference type="EMBL" id="ML732264">
    <property type="protein sequence ID" value="KAB8071774.1"/>
    <property type="molecule type" value="Genomic_DNA"/>
</dbReference>
<gene>
    <name evidence="1" type="ORF">BDV29DRAFT_159191</name>
</gene>
<accession>A0A5N5WX25</accession>
<dbReference type="Proteomes" id="UP000326565">
    <property type="component" value="Unassembled WGS sequence"/>
</dbReference>
<sequence>MKDLTFDVRYDNEQAHNYYGEGQKLANKMRQIYHDMNLEFPDDYDSTLTTPPIHFMSVTAPEDTDIEELKKVEVPPGLSIEILDFQI</sequence>
<dbReference type="OrthoDB" id="4402936at2759"/>
<organism evidence="1 2">
    <name type="scientific">Aspergillus leporis</name>
    <dbReference type="NCBI Taxonomy" id="41062"/>
    <lineage>
        <taxon>Eukaryota</taxon>
        <taxon>Fungi</taxon>
        <taxon>Dikarya</taxon>
        <taxon>Ascomycota</taxon>
        <taxon>Pezizomycotina</taxon>
        <taxon>Eurotiomycetes</taxon>
        <taxon>Eurotiomycetidae</taxon>
        <taxon>Eurotiales</taxon>
        <taxon>Aspergillaceae</taxon>
        <taxon>Aspergillus</taxon>
        <taxon>Aspergillus subgen. Circumdati</taxon>
    </lineage>
</organism>
<evidence type="ECO:0000313" key="2">
    <source>
        <dbReference type="Proteomes" id="UP000326565"/>
    </source>
</evidence>
<protein>
    <submittedName>
        <fullName evidence="1">Uncharacterized protein</fullName>
    </submittedName>
</protein>